<sequence length="326" mass="34795">MKRMARNRRLTGLILSVVLAAAGYLAFSLWAGWREVLAVFRQVEGPGLAVLLGLSLTNYLLRFLRWQLYLTALGHRPPVGLSALIYFAGFALTTTPGKAGEMLRGVFLKARGMPYVSSTAAFVSERLSDVVAVALLALAGVGRLYPPGEPLVKYGLAAIAAGLVLLAGAGRLRRWHDKLQRHPGRLLRFGRHLLGLVLDTRQCHHPLLLPPATGLGLLAWFAEGYAFYLLLHWLGYDAIDLVIACAIYALAMLAGAVSFLPGGIGGAEAAMTLLLLWVGVGQADAVAATLLIRLTTLWFAVALGAVALLAGGKALNRPPQPLPQSP</sequence>
<keyword evidence="8" id="KW-1185">Reference proteome</keyword>
<gene>
    <name evidence="7" type="ORF">MIT9_P0496</name>
</gene>
<feature type="transmembrane region" description="Helical" evidence="6">
    <location>
        <begin position="45"/>
        <end position="61"/>
    </location>
</feature>
<keyword evidence="2" id="KW-1003">Cell membrane</keyword>
<keyword evidence="5 6" id="KW-0472">Membrane</keyword>
<dbReference type="Proteomes" id="UP001321825">
    <property type="component" value="Chromosome"/>
</dbReference>
<dbReference type="NCBIfam" id="TIGR00374">
    <property type="entry name" value="flippase-like domain"/>
    <property type="match status" value="1"/>
</dbReference>
<dbReference type="Pfam" id="PF03706">
    <property type="entry name" value="LPG_synthase_TM"/>
    <property type="match status" value="1"/>
</dbReference>
<feature type="transmembrane region" description="Helical" evidence="6">
    <location>
        <begin position="297"/>
        <end position="315"/>
    </location>
</feature>
<comment type="subcellular location">
    <subcellularLocation>
        <location evidence="1">Cell membrane</location>
        <topology evidence="1">Multi-pass membrane protein</topology>
    </subcellularLocation>
</comment>
<evidence type="ECO:0000256" key="2">
    <source>
        <dbReference type="ARBA" id="ARBA00022475"/>
    </source>
</evidence>
<evidence type="ECO:0000313" key="7">
    <source>
        <dbReference type="EMBL" id="BCX80918.1"/>
    </source>
</evidence>
<evidence type="ECO:0000256" key="3">
    <source>
        <dbReference type="ARBA" id="ARBA00022692"/>
    </source>
</evidence>
<keyword evidence="3 6" id="KW-0812">Transmembrane</keyword>
<name>A0AAU9CM33_9GAMM</name>
<dbReference type="EMBL" id="AP024714">
    <property type="protein sequence ID" value="BCX80918.1"/>
    <property type="molecule type" value="Genomic_DNA"/>
</dbReference>
<dbReference type="GO" id="GO:0005886">
    <property type="term" value="C:plasma membrane"/>
    <property type="evidence" value="ECO:0007669"/>
    <property type="project" value="UniProtKB-SubCell"/>
</dbReference>
<accession>A0AAU9CM33</accession>
<dbReference type="PANTHER" id="PTHR39087">
    <property type="entry name" value="UPF0104 MEMBRANE PROTEIN MJ1595"/>
    <property type="match status" value="1"/>
</dbReference>
<reference evidence="8" key="1">
    <citation type="journal article" date="2024" name="Int. J. Syst. Evol. Microbiol.">
        <title>Methylomarinovum tepidoasis sp. nov., a moderately thermophilic methanotroph of the family Methylothermaceae isolated from a deep-sea hydrothermal field.</title>
        <authorList>
            <person name="Hirayama H."/>
            <person name="Takaki Y."/>
            <person name="Abe M."/>
            <person name="Miyazaki M."/>
            <person name="Uematsu K."/>
            <person name="Matsui Y."/>
            <person name="Takai K."/>
        </authorList>
    </citation>
    <scope>NUCLEOTIDE SEQUENCE [LARGE SCALE GENOMIC DNA]</scope>
    <source>
        <strain evidence="8">IT-9</strain>
    </source>
</reference>
<dbReference type="InterPro" id="IPR022791">
    <property type="entry name" value="L-PG_synthase/AglD"/>
</dbReference>
<evidence type="ECO:0000256" key="5">
    <source>
        <dbReference type="ARBA" id="ARBA00023136"/>
    </source>
</evidence>
<proteinExistence type="predicted"/>
<evidence type="ECO:0000256" key="6">
    <source>
        <dbReference type="SAM" id="Phobius"/>
    </source>
</evidence>
<dbReference type="PANTHER" id="PTHR39087:SF2">
    <property type="entry name" value="UPF0104 MEMBRANE PROTEIN MJ1595"/>
    <property type="match status" value="1"/>
</dbReference>
<dbReference type="AlphaFoldDB" id="A0AAU9CM33"/>
<feature type="transmembrane region" description="Helical" evidence="6">
    <location>
        <begin position="12"/>
        <end position="33"/>
    </location>
</feature>
<dbReference type="KEGG" id="mcau:MIT9_P0496"/>
<organism evidence="7 8">
    <name type="scientific">Methylomarinovum caldicuralii</name>
    <dbReference type="NCBI Taxonomy" id="438856"/>
    <lineage>
        <taxon>Bacteria</taxon>
        <taxon>Pseudomonadati</taxon>
        <taxon>Pseudomonadota</taxon>
        <taxon>Gammaproteobacteria</taxon>
        <taxon>Methylococcales</taxon>
        <taxon>Methylothermaceae</taxon>
        <taxon>Methylomarinovum</taxon>
    </lineage>
</organism>
<protein>
    <submittedName>
        <fullName evidence="7">Glycosyltransferase 2 family protein</fullName>
    </submittedName>
</protein>
<evidence type="ECO:0000256" key="1">
    <source>
        <dbReference type="ARBA" id="ARBA00004651"/>
    </source>
</evidence>
<keyword evidence="4 6" id="KW-1133">Transmembrane helix</keyword>
<evidence type="ECO:0000256" key="4">
    <source>
        <dbReference type="ARBA" id="ARBA00022989"/>
    </source>
</evidence>
<evidence type="ECO:0000313" key="8">
    <source>
        <dbReference type="Proteomes" id="UP001321825"/>
    </source>
</evidence>
<feature type="transmembrane region" description="Helical" evidence="6">
    <location>
        <begin position="151"/>
        <end position="172"/>
    </location>
</feature>